<evidence type="ECO:0000313" key="3">
    <source>
        <dbReference type="EMBL" id="USQ77744.1"/>
    </source>
</evidence>
<dbReference type="EMBL" id="CP099490">
    <property type="protein sequence ID" value="USQ77744.1"/>
    <property type="molecule type" value="Genomic_DNA"/>
</dbReference>
<feature type="domain" description="Saccharopine dehydrogenase NADP binding" evidence="2">
    <location>
        <begin position="8"/>
        <end position="135"/>
    </location>
</feature>
<dbReference type="Pfam" id="PF03435">
    <property type="entry name" value="Sacchrp_dh_NADP"/>
    <property type="match status" value="1"/>
</dbReference>
<dbReference type="Gene3D" id="3.40.50.720">
    <property type="entry name" value="NAD(P)-binding Rossmann-like Domain"/>
    <property type="match status" value="1"/>
</dbReference>
<feature type="region of interest" description="Disordered" evidence="1">
    <location>
        <begin position="196"/>
        <end position="243"/>
    </location>
</feature>
<accession>A0ABY4YM35</accession>
<protein>
    <submittedName>
        <fullName evidence="3">Saccharopine dehydrogenase NADP-binding domain-containing protein</fullName>
    </submittedName>
</protein>
<dbReference type="InterPro" id="IPR036291">
    <property type="entry name" value="NAD(P)-bd_dom_sf"/>
</dbReference>
<keyword evidence="4" id="KW-1185">Reference proteome</keyword>
<feature type="compositionally biased region" description="Basic and acidic residues" evidence="1">
    <location>
        <begin position="217"/>
        <end position="228"/>
    </location>
</feature>
<dbReference type="InterPro" id="IPR005097">
    <property type="entry name" value="Sacchrp_dh_NADP-bd"/>
</dbReference>
<dbReference type="InterPro" id="IPR051276">
    <property type="entry name" value="Saccharopine_DH-like_oxidrdct"/>
</dbReference>
<evidence type="ECO:0000313" key="4">
    <source>
        <dbReference type="Proteomes" id="UP001056535"/>
    </source>
</evidence>
<name>A0ABY4YM35_9MICO</name>
<organism evidence="3 4">
    <name type="scientific">Ornithinimicrobium cryptoxanthini</name>
    <dbReference type="NCBI Taxonomy" id="2934161"/>
    <lineage>
        <taxon>Bacteria</taxon>
        <taxon>Bacillati</taxon>
        <taxon>Actinomycetota</taxon>
        <taxon>Actinomycetes</taxon>
        <taxon>Micrococcales</taxon>
        <taxon>Ornithinimicrobiaceae</taxon>
        <taxon>Ornithinimicrobium</taxon>
    </lineage>
</organism>
<dbReference type="SUPFAM" id="SSF51735">
    <property type="entry name" value="NAD(P)-binding Rossmann-fold domains"/>
    <property type="match status" value="1"/>
</dbReference>
<dbReference type="PANTHER" id="PTHR12286">
    <property type="entry name" value="SACCHAROPINE DEHYDROGENASE-LIKE OXIDOREDUCTASE"/>
    <property type="match status" value="1"/>
</dbReference>
<reference evidence="3" key="1">
    <citation type="submission" date="2022-06" db="EMBL/GenBank/DDBJ databases">
        <title>Ornithinimicrobium JY.X270.</title>
        <authorList>
            <person name="Huang Y."/>
        </authorList>
    </citation>
    <scope>NUCLEOTIDE SEQUENCE</scope>
    <source>
        <strain evidence="3">JY.X270</strain>
    </source>
</reference>
<gene>
    <name evidence="3" type="ORF">NF557_07555</name>
</gene>
<proteinExistence type="predicted"/>
<dbReference type="RefSeq" id="WP_252623242.1">
    <property type="nucleotide sequence ID" value="NZ_CP099490.1"/>
</dbReference>
<dbReference type="PANTHER" id="PTHR12286:SF5">
    <property type="entry name" value="SACCHAROPINE DEHYDROGENASE-LIKE OXIDOREDUCTASE"/>
    <property type="match status" value="1"/>
</dbReference>
<sequence length="417" mass="43791">MQRELDLVLIGATGFVGRLTAAHLARSAPPGARIALAGRSPERLQGVRDELTASARDWPLIHIDVTDQAECEALARRATVVVTTAGPYAVLGLPLARACAEAGTHYADLTGEVLFVHQTVTELHETARASGARIVHSCGFDSVPSDLGVWLTAERARNDDAGGLAETVLTVRRLRGGLSGGTIDSMRQQVIEARKDSAARRVLTDPTSLQGSPAGEETSRRGAAEVRDRHTRRGVRSPVRREPTSGRWRVPFVMGGFNAPLVRRSHALTEGGYGPEFRYRELQDVGGGLVGALRGAGMVAGIAAVGAGLALAATRAVLDRVLPAPGEGPSAEQRARGGFTMEIVADTETGARYRTVVSADLDPGYDGTAVMLGQSGLALAGGEGHGAGVLTPATALGQDLVDRLRAHGFTFATERLR</sequence>
<evidence type="ECO:0000256" key="1">
    <source>
        <dbReference type="SAM" id="MobiDB-lite"/>
    </source>
</evidence>
<dbReference type="Proteomes" id="UP001056535">
    <property type="component" value="Chromosome"/>
</dbReference>
<evidence type="ECO:0000259" key="2">
    <source>
        <dbReference type="Pfam" id="PF03435"/>
    </source>
</evidence>